<dbReference type="PROSITE" id="PS01129">
    <property type="entry name" value="PSI_RLU"/>
    <property type="match status" value="1"/>
</dbReference>
<dbReference type="GO" id="GO:0140098">
    <property type="term" value="F:catalytic activity, acting on RNA"/>
    <property type="evidence" value="ECO:0007669"/>
    <property type="project" value="UniProtKB-ARBA"/>
</dbReference>
<evidence type="ECO:0000313" key="5">
    <source>
        <dbReference type="EMBL" id="OGY61096.1"/>
    </source>
</evidence>
<feature type="domain" description="Pseudouridine synthase RsuA/RluA-like" evidence="4">
    <location>
        <begin position="12"/>
        <end position="169"/>
    </location>
</feature>
<feature type="active site" evidence="2">
    <location>
        <position position="64"/>
    </location>
</feature>
<organism evidence="5 6">
    <name type="scientific">Candidatus Colwellbacteria bacterium RIFCSPLOWO2_02_FULL_45_11</name>
    <dbReference type="NCBI Taxonomy" id="1797692"/>
    <lineage>
        <taxon>Bacteria</taxon>
        <taxon>Candidatus Colwelliibacteriota</taxon>
    </lineage>
</organism>
<dbReference type="GO" id="GO:0009982">
    <property type="term" value="F:pseudouridine synthase activity"/>
    <property type="evidence" value="ECO:0007669"/>
    <property type="project" value="InterPro"/>
</dbReference>
<name>A0A1G1ZAJ4_9BACT</name>
<dbReference type="AlphaFoldDB" id="A0A1G1ZAJ4"/>
<evidence type="ECO:0000313" key="6">
    <source>
        <dbReference type="Proteomes" id="UP000176544"/>
    </source>
</evidence>
<dbReference type="InterPro" id="IPR006225">
    <property type="entry name" value="PsdUridine_synth_RluC/D"/>
</dbReference>
<dbReference type="Pfam" id="PF00849">
    <property type="entry name" value="PseudoU_synth_2"/>
    <property type="match status" value="1"/>
</dbReference>
<dbReference type="PANTHER" id="PTHR21600:SF87">
    <property type="entry name" value="RNA PSEUDOURIDYLATE SYNTHASE DOMAIN-CONTAINING PROTEIN 1"/>
    <property type="match status" value="1"/>
</dbReference>
<dbReference type="InterPro" id="IPR006145">
    <property type="entry name" value="PsdUridine_synth_RsuA/RluA"/>
</dbReference>
<protein>
    <recommendedName>
        <fullName evidence="3">Pseudouridine synthase</fullName>
        <ecNumber evidence="3">5.4.99.-</ecNumber>
    </recommendedName>
</protein>
<accession>A0A1G1ZAJ4</accession>
<evidence type="ECO:0000256" key="2">
    <source>
        <dbReference type="PIRSR" id="PIRSR606225-1"/>
    </source>
</evidence>
<comment type="caution">
    <text evidence="5">The sequence shown here is derived from an EMBL/GenBank/DDBJ whole genome shotgun (WGS) entry which is preliminary data.</text>
</comment>
<comment type="similarity">
    <text evidence="1 3">Belongs to the pseudouridine synthase RluA family.</text>
</comment>
<proteinExistence type="inferred from homology"/>
<dbReference type="GO" id="GO:0000455">
    <property type="term" value="P:enzyme-directed rRNA pseudouridine synthesis"/>
    <property type="evidence" value="ECO:0007669"/>
    <property type="project" value="TreeGrafter"/>
</dbReference>
<reference evidence="5 6" key="1">
    <citation type="journal article" date="2016" name="Nat. Commun.">
        <title>Thousands of microbial genomes shed light on interconnected biogeochemical processes in an aquifer system.</title>
        <authorList>
            <person name="Anantharaman K."/>
            <person name="Brown C.T."/>
            <person name="Hug L.A."/>
            <person name="Sharon I."/>
            <person name="Castelle C.J."/>
            <person name="Probst A.J."/>
            <person name="Thomas B.C."/>
            <person name="Singh A."/>
            <person name="Wilkins M.J."/>
            <person name="Karaoz U."/>
            <person name="Brodie E.L."/>
            <person name="Williams K.H."/>
            <person name="Hubbard S.S."/>
            <person name="Banfield J.F."/>
        </authorList>
    </citation>
    <scope>NUCLEOTIDE SEQUENCE [LARGE SCALE GENOMIC DNA]</scope>
</reference>
<dbReference type="STRING" id="1797692.A3I33_01225"/>
<dbReference type="Proteomes" id="UP000176544">
    <property type="component" value="Unassembled WGS sequence"/>
</dbReference>
<evidence type="ECO:0000256" key="3">
    <source>
        <dbReference type="RuleBase" id="RU362028"/>
    </source>
</evidence>
<dbReference type="InterPro" id="IPR006224">
    <property type="entry name" value="PsdUridine_synth_RluA-like_CS"/>
</dbReference>
<dbReference type="SUPFAM" id="SSF55120">
    <property type="entry name" value="Pseudouridine synthase"/>
    <property type="match status" value="1"/>
</dbReference>
<comment type="catalytic activity">
    <reaction evidence="3">
        <text>a uridine in RNA = a pseudouridine in RNA</text>
        <dbReference type="Rhea" id="RHEA:48348"/>
        <dbReference type="Rhea" id="RHEA-COMP:12068"/>
        <dbReference type="Rhea" id="RHEA-COMP:12069"/>
        <dbReference type="ChEBI" id="CHEBI:65314"/>
        <dbReference type="ChEBI" id="CHEBI:65315"/>
    </reaction>
</comment>
<evidence type="ECO:0000256" key="1">
    <source>
        <dbReference type="ARBA" id="ARBA00010876"/>
    </source>
</evidence>
<dbReference type="CDD" id="cd02869">
    <property type="entry name" value="PseudoU_synth_RluA_like"/>
    <property type="match status" value="1"/>
</dbReference>
<comment type="function">
    <text evidence="3">Responsible for synthesis of pseudouridine from uracil.</text>
</comment>
<dbReference type="EC" id="5.4.99.-" evidence="3"/>
<dbReference type="GO" id="GO:0003723">
    <property type="term" value="F:RNA binding"/>
    <property type="evidence" value="ECO:0007669"/>
    <property type="project" value="InterPro"/>
</dbReference>
<dbReference type="Gene3D" id="3.30.2350.10">
    <property type="entry name" value="Pseudouridine synthase"/>
    <property type="match status" value="1"/>
</dbReference>
<evidence type="ECO:0000259" key="4">
    <source>
        <dbReference type="Pfam" id="PF00849"/>
    </source>
</evidence>
<dbReference type="InterPro" id="IPR050188">
    <property type="entry name" value="RluA_PseudoU_synthase"/>
</dbReference>
<dbReference type="InterPro" id="IPR020103">
    <property type="entry name" value="PsdUridine_synth_cat_dom_sf"/>
</dbReference>
<sequence length="237" mass="26855">MGMKIIYEDPDILAVNKPAGLLVHRTPKKDAEETLADWIVKKYPDVAKVGDKPEERPGIVHRLDKDTSGVIVIAKSQRAFENLKDQFQSRLISKTYRAIVFGNPKQDTGTIEGMISLKPGTTKRTVHKGKMPKEAVTDYKVIERFENAALLEVYPKTGRTHQIRVHLASINHPIMGDQLYGSKSSKKVFIPKLDRQMLHAYKVELESLKGTKIILKADEPEDFLAVLQYLRKTPKLQ</sequence>
<keyword evidence="3" id="KW-0413">Isomerase</keyword>
<dbReference type="PANTHER" id="PTHR21600">
    <property type="entry name" value="MITOCHONDRIAL RNA PSEUDOURIDINE SYNTHASE"/>
    <property type="match status" value="1"/>
</dbReference>
<gene>
    <name evidence="5" type="ORF">A3I33_01225</name>
</gene>
<dbReference type="EMBL" id="MHJA01000015">
    <property type="protein sequence ID" value="OGY61096.1"/>
    <property type="molecule type" value="Genomic_DNA"/>
</dbReference>
<dbReference type="NCBIfam" id="TIGR00005">
    <property type="entry name" value="rluA_subfam"/>
    <property type="match status" value="1"/>
</dbReference>